<organism evidence="2 3">
    <name type="scientific">Spiroplasma poulsonii</name>
    <dbReference type="NCBI Taxonomy" id="2138"/>
    <lineage>
        <taxon>Bacteria</taxon>
        <taxon>Bacillati</taxon>
        <taxon>Mycoplasmatota</taxon>
        <taxon>Mollicutes</taxon>
        <taxon>Entomoplasmatales</taxon>
        <taxon>Spiroplasmataceae</taxon>
        <taxon>Spiroplasma</taxon>
    </lineage>
</organism>
<dbReference type="AlphaFoldDB" id="A0A2P6FFW9"/>
<comment type="caution">
    <text evidence="2">The sequence shown here is derived from an EMBL/GenBank/DDBJ whole genome shotgun (WGS) entry which is preliminary data.</text>
</comment>
<dbReference type="EMBL" id="JTLV02000001">
    <property type="protein sequence ID" value="PQM30488.1"/>
    <property type="molecule type" value="Genomic_DNA"/>
</dbReference>
<evidence type="ECO:0000313" key="2">
    <source>
        <dbReference type="EMBL" id="PQM32360.1"/>
    </source>
</evidence>
<evidence type="ECO:0000313" key="3">
    <source>
        <dbReference type="Proteomes" id="UP000031565"/>
    </source>
</evidence>
<reference evidence="2 3" key="2">
    <citation type="journal article" date="2015" name="MBio">
        <title>Genome sequence of the Drosophila melanogaster male-killing Spiroplasma strain MSRO endosymbiont.</title>
        <authorList>
            <person name="Paredes J.C."/>
            <person name="Herren J.K."/>
            <person name="Schupfer F."/>
            <person name="Marin R."/>
            <person name="Claverol S."/>
            <person name="Kuo C.H."/>
            <person name="Lemaitre B."/>
            <person name="Beven L."/>
        </authorList>
    </citation>
    <scope>NUCLEOTIDE SEQUENCE [LARGE SCALE GENOMIC DNA]</scope>
    <source>
        <strain evidence="2 3">MSRO</strain>
    </source>
</reference>
<dbReference type="EMBL" id="JTLV02000001">
    <property type="protein sequence ID" value="PQM32360.1"/>
    <property type="molecule type" value="Genomic_DNA"/>
</dbReference>
<reference evidence="2" key="3">
    <citation type="submission" date="2017-11" db="EMBL/GenBank/DDBJ databases">
        <title>Cell-free culture of the endosymbiotic bacteria Spiroplasma poulsonii highlights bacterial genes involved in host-symbiont interactions.</title>
        <authorList>
            <person name="Masson F."/>
            <person name="Calderon Copete S.P."/>
            <person name="Schupfer F."/>
            <person name="Garcia-Arraez G."/>
            <person name="Lemaitre B."/>
        </authorList>
    </citation>
    <scope>NUCLEOTIDE SEQUENCE</scope>
    <source>
        <strain evidence="2">MSRO</strain>
    </source>
</reference>
<keyword evidence="3" id="KW-1185">Reference proteome</keyword>
<dbReference type="STRING" id="2138.SMSRO_v1c02400"/>
<evidence type="ECO:0000313" key="1">
    <source>
        <dbReference type="EMBL" id="PQM30488.1"/>
    </source>
</evidence>
<dbReference type="Proteomes" id="UP000031565">
    <property type="component" value="Unassembled WGS sequence"/>
</dbReference>
<protein>
    <submittedName>
        <fullName evidence="2">Uncharacterized protein</fullName>
    </submittedName>
</protein>
<gene>
    <name evidence="1" type="ORF">SMSRO_SF002530</name>
    <name evidence="2" type="ORF">SMSRO_SF022690</name>
</gene>
<proteinExistence type="predicted"/>
<name>A0A2P6FFW9_9MOLU</name>
<accession>A0A2P6FFW9</accession>
<reference evidence="2" key="1">
    <citation type="submission" date="2014-10" db="EMBL/GenBank/DDBJ databases">
        <authorList>
            <person name="Seo M.-J."/>
            <person name="Seok Y.J."/>
            <person name="Cha I.-T."/>
        </authorList>
    </citation>
    <scope>NUCLEOTIDE SEQUENCE</scope>
    <source>
        <strain evidence="2">MSRO</strain>
    </source>
</reference>
<sequence>MYSCDENWQKNGEQDTIDLTNDIKLDGSQLDTYQGQYLIETEDNAKNKSSYYVVINKDTEKD</sequence>